<dbReference type="SMART" id="SM01388">
    <property type="entry name" value="Mob1_phocein"/>
    <property type="match status" value="1"/>
</dbReference>
<comment type="caution">
    <text evidence="3">The sequence shown here is derived from an EMBL/GenBank/DDBJ whole genome shotgun (WGS) entry which is preliminary data.</text>
</comment>
<feature type="binding site" evidence="1">
    <location>
        <position position="157"/>
    </location>
    <ligand>
        <name>Zn(2+)</name>
        <dbReference type="ChEBI" id="CHEBI:29105"/>
    </ligand>
</feature>
<dbReference type="SUPFAM" id="SSF101152">
    <property type="entry name" value="Mob1/phocein"/>
    <property type="match status" value="2"/>
</dbReference>
<name>A0A0B2VK12_TOXCA</name>
<dbReference type="PANTHER" id="PTHR22599">
    <property type="entry name" value="MPS ONE BINDER KINASE ACTIVATOR-LIKE MOB"/>
    <property type="match status" value="1"/>
</dbReference>
<keyword evidence="3" id="KW-0418">Kinase</keyword>
<dbReference type="InterPro" id="IPR005301">
    <property type="entry name" value="MOB_kinase_act_fam"/>
</dbReference>
<sequence>MGWPSRDAVTSLRAMIDEWKHAFDSCNFIKLEQRRRSRRKGDVNKENRAVVGTAQAGGKSATIGSETPGVTRKSPSEMGICDSVDEQMLLRLTALPPGMDKNEWLATHTLSLFENVNALCGTMTELCTPVSCPIMSYPALSLFENVNALCGTMTELCTPVSCPIMSYPGVPKAHWVDERRKHHLYSAMQYIDCVMSLCETSSKDEQLFPTKYGSVFAGNFESHCRRLVRLLWHCCGHLYSKHWEQLAVLNLRAQCSLVLAHMHIIAKMYALLDSKELSALSHTLQLVRPVIVLQPCGGQGRVYSTGMSSANAASRCSRVPSSKSGSWGGHPTPAVLACKPYAQTC</sequence>
<feature type="region of interest" description="Disordered" evidence="2">
    <location>
        <begin position="54"/>
        <end position="77"/>
    </location>
</feature>
<proteinExistence type="predicted"/>
<dbReference type="EMBL" id="JPKZ01001132">
    <property type="protein sequence ID" value="KHN83831.1"/>
    <property type="molecule type" value="Genomic_DNA"/>
</dbReference>
<evidence type="ECO:0000313" key="3">
    <source>
        <dbReference type="EMBL" id="KHN83831.1"/>
    </source>
</evidence>
<dbReference type="OrthoDB" id="8170117at2759"/>
<feature type="binding site" evidence="1">
    <location>
        <position position="162"/>
    </location>
    <ligand>
        <name>Zn(2+)</name>
        <dbReference type="ChEBI" id="CHEBI:29105"/>
    </ligand>
</feature>
<accession>A0A0B2VK12</accession>
<feature type="binding site" evidence="1">
    <location>
        <position position="242"/>
    </location>
    <ligand>
        <name>Zn(2+)</name>
        <dbReference type="ChEBI" id="CHEBI:29105"/>
    </ligand>
</feature>
<gene>
    <name evidence="3" type="primary">Mob1</name>
    <name evidence="3" type="ORF">Tcan_05110</name>
</gene>
<dbReference type="InterPro" id="IPR036703">
    <property type="entry name" value="MOB_kinase_act_sf"/>
</dbReference>
<evidence type="ECO:0000256" key="1">
    <source>
        <dbReference type="PIRSR" id="PIRSR605301-1"/>
    </source>
</evidence>
<evidence type="ECO:0000256" key="2">
    <source>
        <dbReference type="SAM" id="MobiDB-lite"/>
    </source>
</evidence>
<dbReference type="AlphaFoldDB" id="A0A0B2VK12"/>
<keyword evidence="3" id="KW-0808">Transferase</keyword>
<keyword evidence="1" id="KW-0479">Metal-binding</keyword>
<keyword evidence="1" id="KW-0862">Zinc</keyword>
<protein>
    <submittedName>
        <fullName evidence="3">MOB kinase activator-like 2</fullName>
    </submittedName>
</protein>
<organism evidence="3 4">
    <name type="scientific">Toxocara canis</name>
    <name type="common">Canine roundworm</name>
    <dbReference type="NCBI Taxonomy" id="6265"/>
    <lineage>
        <taxon>Eukaryota</taxon>
        <taxon>Metazoa</taxon>
        <taxon>Ecdysozoa</taxon>
        <taxon>Nematoda</taxon>
        <taxon>Chromadorea</taxon>
        <taxon>Rhabditida</taxon>
        <taxon>Spirurina</taxon>
        <taxon>Ascaridomorpha</taxon>
        <taxon>Ascaridoidea</taxon>
        <taxon>Toxocaridae</taxon>
        <taxon>Toxocara</taxon>
    </lineage>
</organism>
<dbReference type="OMA" id="ITQCETM"/>
<dbReference type="Proteomes" id="UP000031036">
    <property type="component" value="Unassembled WGS sequence"/>
</dbReference>
<dbReference type="Gene3D" id="1.20.140.30">
    <property type="entry name" value="MOB kinase activator"/>
    <property type="match status" value="2"/>
</dbReference>
<feature type="binding site" evidence="1">
    <location>
        <position position="237"/>
    </location>
    <ligand>
        <name>Zn(2+)</name>
        <dbReference type="ChEBI" id="CHEBI:29105"/>
    </ligand>
</feature>
<dbReference type="Pfam" id="PF03637">
    <property type="entry name" value="Mob1_phocein"/>
    <property type="match status" value="2"/>
</dbReference>
<dbReference type="STRING" id="6265.A0A0B2VK12"/>
<reference evidence="3 4" key="1">
    <citation type="submission" date="2014-11" db="EMBL/GenBank/DDBJ databases">
        <title>Genetic blueprint of the zoonotic pathogen Toxocara canis.</title>
        <authorList>
            <person name="Zhu X.-Q."/>
            <person name="Korhonen P.K."/>
            <person name="Cai H."/>
            <person name="Young N.D."/>
            <person name="Nejsum P."/>
            <person name="von Samson-Himmelstjerna G."/>
            <person name="Boag P.R."/>
            <person name="Tan P."/>
            <person name="Li Q."/>
            <person name="Min J."/>
            <person name="Yang Y."/>
            <person name="Wang X."/>
            <person name="Fang X."/>
            <person name="Hall R.S."/>
            <person name="Hofmann A."/>
            <person name="Sternberg P.W."/>
            <person name="Jex A.R."/>
            <person name="Gasser R.B."/>
        </authorList>
    </citation>
    <scope>NUCLEOTIDE SEQUENCE [LARGE SCALE GENOMIC DNA]</scope>
    <source>
        <strain evidence="3">PN_DK_2014</strain>
    </source>
</reference>
<evidence type="ECO:0000313" key="4">
    <source>
        <dbReference type="Proteomes" id="UP000031036"/>
    </source>
</evidence>
<dbReference type="GO" id="GO:0016301">
    <property type="term" value="F:kinase activity"/>
    <property type="evidence" value="ECO:0007669"/>
    <property type="project" value="UniProtKB-KW"/>
</dbReference>
<keyword evidence="4" id="KW-1185">Reference proteome</keyword>